<accession>A0A5J4UAW0</accession>
<name>A0A5J4UAW0_9EUKA</name>
<dbReference type="Proteomes" id="UP000324800">
    <property type="component" value="Unassembled WGS sequence"/>
</dbReference>
<organism evidence="2 3">
    <name type="scientific">Streblomastix strix</name>
    <dbReference type="NCBI Taxonomy" id="222440"/>
    <lineage>
        <taxon>Eukaryota</taxon>
        <taxon>Metamonada</taxon>
        <taxon>Preaxostyla</taxon>
        <taxon>Oxymonadida</taxon>
        <taxon>Streblomastigidae</taxon>
        <taxon>Streblomastix</taxon>
    </lineage>
</organism>
<proteinExistence type="predicted"/>
<dbReference type="EMBL" id="SNRW01018130">
    <property type="protein sequence ID" value="KAA6367639.1"/>
    <property type="molecule type" value="Genomic_DNA"/>
</dbReference>
<feature type="compositionally biased region" description="Basic residues" evidence="1">
    <location>
        <begin position="8"/>
        <end position="19"/>
    </location>
</feature>
<gene>
    <name evidence="2" type="ORF">EZS28_036833</name>
</gene>
<evidence type="ECO:0000256" key="1">
    <source>
        <dbReference type="SAM" id="MobiDB-lite"/>
    </source>
</evidence>
<feature type="region of interest" description="Disordered" evidence="1">
    <location>
        <begin position="1"/>
        <end position="24"/>
    </location>
</feature>
<protein>
    <submittedName>
        <fullName evidence="2">Uncharacterized protein</fullName>
    </submittedName>
</protein>
<evidence type="ECO:0000313" key="3">
    <source>
        <dbReference type="Proteomes" id="UP000324800"/>
    </source>
</evidence>
<comment type="caution">
    <text evidence="2">The sequence shown here is derived from an EMBL/GenBank/DDBJ whole genome shotgun (WGS) entry which is preliminary data.</text>
</comment>
<sequence>NQKISNTPKKKKKHKKRKDKGQSAIQRNITLRFEAACAILDKSTDEEVPLYILKAQPTISKASYNELKIKPLFLYKTVKCCVKCLQIFTEQPKEFQRNHFTQIFLLKLPQPNLQQQSRP</sequence>
<evidence type="ECO:0000313" key="2">
    <source>
        <dbReference type="EMBL" id="KAA6367639.1"/>
    </source>
</evidence>
<reference evidence="2 3" key="1">
    <citation type="submission" date="2019-03" db="EMBL/GenBank/DDBJ databases">
        <title>Single cell metagenomics reveals metabolic interactions within the superorganism composed of flagellate Streblomastix strix and complex community of Bacteroidetes bacteria on its surface.</title>
        <authorList>
            <person name="Treitli S.C."/>
            <person name="Kolisko M."/>
            <person name="Husnik F."/>
            <person name="Keeling P."/>
            <person name="Hampl V."/>
        </authorList>
    </citation>
    <scope>NUCLEOTIDE SEQUENCE [LARGE SCALE GENOMIC DNA]</scope>
    <source>
        <strain evidence="2">ST1C</strain>
    </source>
</reference>
<feature type="non-terminal residue" evidence="2">
    <location>
        <position position="1"/>
    </location>
</feature>
<dbReference type="AlphaFoldDB" id="A0A5J4UAW0"/>